<protein>
    <recommendedName>
        <fullName evidence="2">3-methyl-2-oxobutanoate dehydrogenase (2-methylpropanoyl-transferring)</fullName>
        <ecNumber evidence="2">1.2.4.4</ecNumber>
    </recommendedName>
</protein>
<dbReference type="Pfam" id="PF02780">
    <property type="entry name" value="Transketolase_C"/>
    <property type="match status" value="1"/>
</dbReference>
<evidence type="ECO:0000256" key="1">
    <source>
        <dbReference type="ARBA" id="ARBA00001964"/>
    </source>
</evidence>
<comment type="catalytic activity">
    <reaction evidence="4">
        <text>N(6)-[(R)-lipoyl]-L-lysyl-[protein] + 3-methyl-2-oxobutanoate + H(+) = N(6)-[(R)-S(8)-2-methylpropanoyldihydrolipoyl]-L-lysyl-[protein] + CO2</text>
        <dbReference type="Rhea" id="RHEA:13457"/>
        <dbReference type="Rhea" id="RHEA-COMP:10474"/>
        <dbReference type="Rhea" id="RHEA-COMP:10497"/>
        <dbReference type="ChEBI" id="CHEBI:11851"/>
        <dbReference type="ChEBI" id="CHEBI:15378"/>
        <dbReference type="ChEBI" id="CHEBI:16526"/>
        <dbReference type="ChEBI" id="CHEBI:83099"/>
        <dbReference type="ChEBI" id="CHEBI:83142"/>
        <dbReference type="EC" id="1.2.4.4"/>
    </reaction>
    <physiologicalReaction direction="left-to-right" evidence="4">
        <dbReference type="Rhea" id="RHEA:13458"/>
    </physiologicalReaction>
</comment>
<evidence type="ECO:0000256" key="3">
    <source>
        <dbReference type="ARBA" id="ARBA00023002"/>
    </source>
</evidence>
<feature type="domain" description="Transketolase-like pyrimidine-binding" evidence="5">
    <location>
        <begin position="1"/>
        <end position="176"/>
    </location>
</feature>
<dbReference type="SUPFAM" id="SSF52922">
    <property type="entry name" value="TK C-terminal domain-like"/>
    <property type="match status" value="1"/>
</dbReference>
<evidence type="ECO:0000256" key="2">
    <source>
        <dbReference type="ARBA" id="ARBA00012277"/>
    </source>
</evidence>
<dbReference type="OrthoDB" id="878at2759"/>
<dbReference type="Gene3D" id="3.40.50.970">
    <property type="match status" value="1"/>
</dbReference>
<dbReference type="FunFam" id="3.40.50.920:FF:000001">
    <property type="entry name" value="Pyruvate dehydrogenase E1 beta subunit"/>
    <property type="match status" value="1"/>
</dbReference>
<name>U6K9Z1_9EIME</name>
<dbReference type="InterPro" id="IPR005475">
    <property type="entry name" value="Transketolase-like_Pyr-bd"/>
</dbReference>
<keyword evidence="3" id="KW-0560">Oxidoreductase</keyword>
<reference evidence="6" key="2">
    <citation type="submission" date="2013-10" db="EMBL/GenBank/DDBJ databases">
        <authorList>
            <person name="Aslett M."/>
        </authorList>
    </citation>
    <scope>NUCLEOTIDE SEQUENCE [LARGE SCALE GENOMIC DNA]</scope>
    <source>
        <strain evidence="6">Houghton</strain>
    </source>
</reference>
<evidence type="ECO:0000256" key="4">
    <source>
        <dbReference type="ARBA" id="ARBA00051764"/>
    </source>
</evidence>
<dbReference type="Proteomes" id="UP000030744">
    <property type="component" value="Unassembled WGS sequence"/>
</dbReference>
<dbReference type="RefSeq" id="XP_013355591.1">
    <property type="nucleotide sequence ID" value="XM_013500137.1"/>
</dbReference>
<proteinExistence type="predicted"/>
<gene>
    <name evidence="6" type="ORF">EMH_0014510</name>
</gene>
<accession>U6K9Z1</accession>
<evidence type="ECO:0000259" key="5">
    <source>
        <dbReference type="SMART" id="SM00861"/>
    </source>
</evidence>
<evidence type="ECO:0000313" key="6">
    <source>
        <dbReference type="EMBL" id="CDJ33027.1"/>
    </source>
</evidence>
<dbReference type="EMBL" id="HG684781">
    <property type="protein sequence ID" value="CDJ33027.1"/>
    <property type="molecule type" value="Genomic_DNA"/>
</dbReference>
<keyword evidence="7" id="KW-1185">Reference proteome</keyword>
<dbReference type="VEuPathDB" id="ToxoDB:EMH_0014510"/>
<dbReference type="GO" id="GO:0007584">
    <property type="term" value="P:response to nutrient"/>
    <property type="evidence" value="ECO:0007669"/>
    <property type="project" value="TreeGrafter"/>
</dbReference>
<dbReference type="PANTHER" id="PTHR42980:SF1">
    <property type="entry name" value="2-OXOISOVALERATE DEHYDROGENASE SUBUNIT BETA, MITOCHONDRIAL"/>
    <property type="match status" value="1"/>
</dbReference>
<reference evidence="6" key="1">
    <citation type="submission" date="2013-10" db="EMBL/GenBank/DDBJ databases">
        <title>Genomic analysis of the causative agents of coccidiosis in chickens.</title>
        <authorList>
            <person name="Reid A.J."/>
            <person name="Blake D."/>
            <person name="Billington K."/>
            <person name="Browne H."/>
            <person name="Dunn M."/>
            <person name="Hung S."/>
            <person name="Kawahara F."/>
            <person name="Miranda-Saavedra D."/>
            <person name="Mourier T."/>
            <person name="Nagra H."/>
            <person name="Otto T.D."/>
            <person name="Rawlings N."/>
            <person name="Sanchez A."/>
            <person name="Sanders M."/>
            <person name="Subramaniam C."/>
            <person name="Tay Y."/>
            <person name="Dear P."/>
            <person name="Doerig C."/>
            <person name="Gruber A."/>
            <person name="Parkinson J."/>
            <person name="Shirley M."/>
            <person name="Wan K.L."/>
            <person name="Berriman M."/>
            <person name="Tomley F."/>
            <person name="Pain A."/>
        </authorList>
    </citation>
    <scope>NUCLEOTIDE SEQUENCE [LARGE SCALE GENOMIC DNA]</scope>
    <source>
        <strain evidence="6">Houghton</strain>
    </source>
</reference>
<dbReference type="Gene3D" id="3.40.50.920">
    <property type="match status" value="1"/>
</dbReference>
<dbReference type="GO" id="GO:0003863">
    <property type="term" value="F:branched-chain 2-oxo acid dehydrogenase activity"/>
    <property type="evidence" value="ECO:0007669"/>
    <property type="project" value="UniProtKB-EC"/>
</dbReference>
<dbReference type="GO" id="GO:0009083">
    <property type="term" value="P:branched-chain amino acid catabolic process"/>
    <property type="evidence" value="ECO:0007669"/>
    <property type="project" value="TreeGrafter"/>
</dbReference>
<evidence type="ECO:0000313" key="7">
    <source>
        <dbReference type="Proteomes" id="UP000030744"/>
    </source>
</evidence>
<dbReference type="InterPro" id="IPR009014">
    <property type="entry name" value="Transketo_C/PFOR_II"/>
</dbReference>
<dbReference type="InterPro" id="IPR029061">
    <property type="entry name" value="THDP-binding"/>
</dbReference>
<sequence>MNLFTAINSAMHIALETDPTACVFGEDVAFGGVFRCSVDLRDKFGPQRVFNTPLSEQGIAGMAVGMAAVGYTAIAEIQFGDYIFPAFDQIVNEAAKFRYRSGNSWNCGKLTFRSSWGAVGHGGLYHSQSPEAYFAHAAGLKIVIPRGPYQAKGLLLSCIRDEDPCLFFEPKALYRVATDEVPTGDYMLNLSEADILKEGTDVTAVAWGTQVHRVLRAAEMVEAEGISVEVIDLQTIAPWDVETVVNSVKKTGRLLVSHEAQRTMGFAAEIAATVQEKCFFNLEAPIKRVTGYDTPFPLAYETVRNTAAAAAAAAAVAVAFYLPDEYKLVDAMKELKSH</sequence>
<dbReference type="PANTHER" id="PTHR42980">
    <property type="entry name" value="2-OXOISOVALERATE DEHYDROGENASE SUBUNIT BETA-RELATED"/>
    <property type="match status" value="1"/>
</dbReference>
<dbReference type="Pfam" id="PF02779">
    <property type="entry name" value="Transket_pyr"/>
    <property type="match status" value="1"/>
</dbReference>
<dbReference type="GeneID" id="25376410"/>
<organism evidence="6 7">
    <name type="scientific">Eimeria mitis</name>
    <dbReference type="NCBI Taxonomy" id="44415"/>
    <lineage>
        <taxon>Eukaryota</taxon>
        <taxon>Sar</taxon>
        <taxon>Alveolata</taxon>
        <taxon>Apicomplexa</taxon>
        <taxon>Conoidasida</taxon>
        <taxon>Coccidia</taxon>
        <taxon>Eucoccidiorida</taxon>
        <taxon>Eimeriorina</taxon>
        <taxon>Eimeriidae</taxon>
        <taxon>Eimeria</taxon>
    </lineage>
</organism>
<dbReference type="SUPFAM" id="SSF52518">
    <property type="entry name" value="Thiamin diphosphate-binding fold (THDP-binding)"/>
    <property type="match status" value="1"/>
</dbReference>
<dbReference type="SMART" id="SM00861">
    <property type="entry name" value="Transket_pyr"/>
    <property type="match status" value="1"/>
</dbReference>
<dbReference type="EC" id="1.2.4.4" evidence="2"/>
<dbReference type="AlphaFoldDB" id="U6K9Z1"/>
<dbReference type="CDD" id="cd07036">
    <property type="entry name" value="TPP_PYR_E1-PDHc-beta_like"/>
    <property type="match status" value="1"/>
</dbReference>
<comment type="cofactor">
    <cofactor evidence="1">
        <name>thiamine diphosphate</name>
        <dbReference type="ChEBI" id="CHEBI:58937"/>
    </cofactor>
</comment>
<dbReference type="FunFam" id="3.40.50.970:FF:000001">
    <property type="entry name" value="Pyruvate dehydrogenase E1 beta subunit"/>
    <property type="match status" value="1"/>
</dbReference>
<dbReference type="InterPro" id="IPR033248">
    <property type="entry name" value="Transketolase_C"/>
</dbReference>